<dbReference type="EMBL" id="JAEMGP010000001">
    <property type="protein sequence ID" value="KAG5215088.1"/>
    <property type="molecule type" value="Genomic_DNA"/>
</dbReference>
<feature type="transmembrane region" description="Helical" evidence="2">
    <location>
        <begin position="569"/>
        <end position="587"/>
    </location>
</feature>
<dbReference type="FunFam" id="3.40.50.11500:FF:000004">
    <property type="entry name" value="DENN domain-containing protein 2C isoform X1"/>
    <property type="match status" value="1"/>
</dbReference>
<dbReference type="Pfam" id="PF10277">
    <property type="entry name" value="Frag1"/>
    <property type="match status" value="1"/>
</dbReference>
<dbReference type="InterPro" id="IPR037516">
    <property type="entry name" value="Tripartite_DENN"/>
</dbReference>
<name>A0A836APF9_SHEEP</name>
<dbReference type="InterPro" id="IPR019402">
    <property type="entry name" value="CWH43_N"/>
</dbReference>
<keyword evidence="2" id="KW-1133">Transmembrane helix</keyword>
<dbReference type="PROSITE" id="PS50211">
    <property type="entry name" value="DENN"/>
    <property type="match status" value="1"/>
</dbReference>
<dbReference type="Pfam" id="PF03455">
    <property type="entry name" value="dDENN"/>
    <property type="match status" value="1"/>
</dbReference>
<dbReference type="Pfam" id="PF03456">
    <property type="entry name" value="uDENN"/>
    <property type="match status" value="1"/>
</dbReference>
<dbReference type="SMART" id="SM00800">
    <property type="entry name" value="uDENN"/>
    <property type="match status" value="1"/>
</dbReference>
<evidence type="ECO:0000313" key="5">
    <source>
        <dbReference type="Proteomes" id="UP000664991"/>
    </source>
</evidence>
<proteinExistence type="predicted"/>
<dbReference type="Gene3D" id="3.30.450.200">
    <property type="match status" value="1"/>
</dbReference>
<dbReference type="InterPro" id="IPR005113">
    <property type="entry name" value="uDENN_dom"/>
</dbReference>
<keyword evidence="2" id="KW-0472">Membrane</keyword>
<evidence type="ECO:0000256" key="1">
    <source>
        <dbReference type="ARBA" id="ARBA00022658"/>
    </source>
</evidence>
<dbReference type="GO" id="GO:0005829">
    <property type="term" value="C:cytosol"/>
    <property type="evidence" value="ECO:0007669"/>
    <property type="project" value="TreeGrafter"/>
</dbReference>
<feature type="transmembrane region" description="Helical" evidence="2">
    <location>
        <begin position="677"/>
        <end position="702"/>
    </location>
</feature>
<gene>
    <name evidence="4" type="ORF">JEQ12_000664</name>
</gene>
<dbReference type="InterPro" id="IPR043153">
    <property type="entry name" value="DENN_C"/>
</dbReference>
<dbReference type="PANTHER" id="PTHR15288">
    <property type="entry name" value="DENN DOMAIN-CONTAINING PROTEIN 2"/>
    <property type="match status" value="1"/>
</dbReference>
<keyword evidence="1" id="KW-0344">Guanine-nucleotide releasing factor</keyword>
<feature type="transmembrane region" description="Helical" evidence="2">
    <location>
        <begin position="631"/>
        <end position="657"/>
    </location>
</feature>
<dbReference type="Proteomes" id="UP000664991">
    <property type="component" value="Unassembled WGS sequence"/>
</dbReference>
<keyword evidence="2" id="KW-0812">Transmembrane</keyword>
<organism evidence="4 5">
    <name type="scientific">Ovis aries</name>
    <name type="common">Sheep</name>
    <dbReference type="NCBI Taxonomy" id="9940"/>
    <lineage>
        <taxon>Eukaryota</taxon>
        <taxon>Metazoa</taxon>
        <taxon>Chordata</taxon>
        <taxon>Craniata</taxon>
        <taxon>Vertebrata</taxon>
        <taxon>Euteleostomi</taxon>
        <taxon>Mammalia</taxon>
        <taxon>Eutheria</taxon>
        <taxon>Laurasiatheria</taxon>
        <taxon>Artiodactyla</taxon>
        <taxon>Ruminantia</taxon>
        <taxon>Pecora</taxon>
        <taxon>Bovidae</taxon>
        <taxon>Caprinae</taxon>
        <taxon>Ovis</taxon>
    </lineage>
</organism>
<dbReference type="Gene3D" id="3.40.50.11500">
    <property type="match status" value="1"/>
</dbReference>
<reference evidence="4 5" key="1">
    <citation type="submission" date="2020-12" db="EMBL/GenBank/DDBJ databases">
        <title>De novo assembly of Tibetan sheep genome.</title>
        <authorList>
            <person name="Li X."/>
        </authorList>
    </citation>
    <scope>NUCLEOTIDE SEQUENCE [LARGE SCALE GENOMIC DNA]</scope>
    <source>
        <tissue evidence="4">Heart</tissue>
    </source>
</reference>
<evidence type="ECO:0000256" key="2">
    <source>
        <dbReference type="SAM" id="Phobius"/>
    </source>
</evidence>
<dbReference type="PANTHER" id="PTHR15288:SF2">
    <property type="entry name" value="DENN DOMAIN-CONTAINING PROTEIN 2D"/>
    <property type="match status" value="1"/>
</dbReference>
<protein>
    <recommendedName>
        <fullName evidence="3">UDENN domain-containing protein</fullName>
    </recommendedName>
</protein>
<feature type="transmembrane region" description="Helical" evidence="2">
    <location>
        <begin position="593"/>
        <end position="619"/>
    </location>
</feature>
<dbReference type="AlphaFoldDB" id="A0A836APF9"/>
<dbReference type="SMART" id="SM00799">
    <property type="entry name" value="DENN"/>
    <property type="match status" value="1"/>
</dbReference>
<feature type="domain" description="UDENN" evidence="3">
    <location>
        <begin position="62"/>
        <end position="452"/>
    </location>
</feature>
<dbReference type="SMART" id="SM00801">
    <property type="entry name" value="dDENN"/>
    <property type="match status" value="1"/>
</dbReference>
<dbReference type="GO" id="GO:0005085">
    <property type="term" value="F:guanyl-nucleotide exchange factor activity"/>
    <property type="evidence" value="ECO:0007669"/>
    <property type="project" value="UniProtKB-KW"/>
</dbReference>
<dbReference type="InterPro" id="IPR005112">
    <property type="entry name" value="dDENN_dom"/>
</dbReference>
<accession>A0A836APF9</accession>
<dbReference type="InterPro" id="IPR001194">
    <property type="entry name" value="cDENN_dom"/>
</dbReference>
<feature type="transmembrane region" description="Helical" evidence="2">
    <location>
        <begin position="530"/>
        <end position="548"/>
    </location>
</feature>
<evidence type="ECO:0000259" key="3">
    <source>
        <dbReference type="PROSITE" id="PS50211"/>
    </source>
</evidence>
<sequence>MPDRPKKMERQAGGGILSRFRKRLPLHRAGPSQENLGEVVKEPERALEHCLPNFAGGQHFFEYLLVVSLKKKHSGEDYEPRITYQFPKRENLLRGQQEEEERLLGAIPLFCFPDGNERAPLTEYPRETFSFVLTNVDGSRKIGYCRRLLPAGHGPRLPRVYCIVSCIGCFGLFSKILDEVEKRHQISTAIIYPFMQGLREAAFPAPGKTVTLKSFIPDSGTEFISLTRPLDSHLEHVDFSSLMCCLSFEQILQIFASAVLERRIIFLAEGLSTLSQCIHATAALLYPFSWAHTYIPVVPESLLGTVCCPTPFMVGVQMRFRQEVLDSPMEEVLLVDLCEGTFLMSVGDEKDILPPKLQDDILESLSQGIKESQTSEQINEHVSRPFVQFFVKTVGHYASYIKREANGQGRFQERAFYKALTSKANRRFVKKFVKTQLFSLFIQEAEKSKNPPAVFSTGENLTSITLKKESPTTQQSIRTEPRNLTTARKSTPLELRPATPADWVTLIRGSTFTTLSRLPDTGTVAPEKCLFGAMLNIAAVLCVATIYVRYKQVHALNPEENRIIRLNKAGLVLGLLSCLGLSLVANFQKTTFFAVHVCGAVLTFGMGSLYMFVQTILSYQMQPKIHGKQVFWIRLLLVIWCGVSAFSMLTCSSLLYNGSFGADIVQKLHWNPEDKGYVLHMITTAAEWSMSLSFFGFFLTYIRDFQKISLRVEATLHGLTLYDTAPCPVNNERTWLLSRDV</sequence>
<dbReference type="Pfam" id="PF02141">
    <property type="entry name" value="DENN"/>
    <property type="match status" value="1"/>
</dbReference>
<dbReference type="InterPro" id="IPR051942">
    <property type="entry name" value="DENN_domain_containing_2"/>
</dbReference>
<comment type="caution">
    <text evidence="4">The sequence shown here is derived from an EMBL/GenBank/DDBJ whole genome shotgun (WGS) entry which is preliminary data.</text>
</comment>
<dbReference type="GO" id="GO:0005654">
    <property type="term" value="C:nucleoplasm"/>
    <property type="evidence" value="ECO:0007669"/>
    <property type="project" value="TreeGrafter"/>
</dbReference>
<evidence type="ECO:0000313" key="4">
    <source>
        <dbReference type="EMBL" id="KAG5215088.1"/>
    </source>
</evidence>